<evidence type="ECO:0000313" key="4">
    <source>
        <dbReference type="Proteomes" id="UP000317214"/>
    </source>
</evidence>
<evidence type="ECO:0000256" key="1">
    <source>
        <dbReference type="ARBA" id="ARBA00010690"/>
    </source>
</evidence>
<dbReference type="AlphaFoldDB" id="A0A4Y6V4U6"/>
<proteinExistence type="inferred from homology"/>
<dbReference type="GO" id="GO:0009306">
    <property type="term" value="P:protein secretion"/>
    <property type="evidence" value="ECO:0007669"/>
    <property type="project" value="InterPro"/>
</dbReference>
<evidence type="ECO:0000256" key="2">
    <source>
        <dbReference type="SAM" id="Phobius"/>
    </source>
</evidence>
<comment type="similarity">
    <text evidence="1">Belongs to the type III secretion exporter family.</text>
</comment>
<dbReference type="OrthoDB" id="9807950at2"/>
<feature type="transmembrane region" description="Helical" evidence="2">
    <location>
        <begin position="91"/>
        <end position="114"/>
    </location>
</feature>
<dbReference type="EMBL" id="CP032485">
    <property type="protein sequence ID" value="QDH25079.1"/>
    <property type="molecule type" value="Genomic_DNA"/>
</dbReference>
<dbReference type="Gene3D" id="3.40.1690.10">
    <property type="entry name" value="secretion proteins EscU"/>
    <property type="match status" value="1"/>
</dbReference>
<keyword evidence="4" id="KW-1185">Reference proteome</keyword>
<keyword evidence="2" id="KW-0812">Transmembrane</keyword>
<dbReference type="Gene3D" id="6.10.250.2080">
    <property type="match status" value="1"/>
</dbReference>
<protein>
    <submittedName>
        <fullName evidence="3">EscU/YscU/HrcU family type III secretion system export apparatus switch protein</fullName>
    </submittedName>
</protein>
<dbReference type="PANTHER" id="PTHR30531:SF12">
    <property type="entry name" value="FLAGELLAR BIOSYNTHETIC PROTEIN FLHB"/>
    <property type="match status" value="1"/>
</dbReference>
<gene>
    <name evidence="3" type="ORF">D5366_07495</name>
</gene>
<evidence type="ECO:0000313" key="3">
    <source>
        <dbReference type="EMBL" id="QDH25079.1"/>
    </source>
</evidence>
<feature type="transmembrane region" description="Helical" evidence="2">
    <location>
        <begin position="34"/>
        <end position="52"/>
    </location>
</feature>
<sequence length="358" mass="38964">MSDAEDRTEAPSEQRLRKAREDGQIAFSREAMSTASLFGGTISVFLALPFMLPDFMHSMTSLMQQAGTLPSASLTQSPEVKNALTTGLKLALIPACIALVTSVGTGLLQTGFLLSPSGIAPKFSRVSPLSGLKRLIGGHAITETLKTLGKLSIFGFIIFHEMRQTTPGLKAMVGLSLPNILPLLSRQAFHACLLMVSAQLVFSGADVFWTRYRHTAKLKMSREELKEEHRNSEGDPHVKGRLKALRARAAKERMKEAVENATVIITNPTHYAVALQYEKGAAGAPKIVAKGMDDVAARIREIAQDKRIPIVPNPPLARALHALPLESEVPAEHFRAVAAVISYVWRLKQPAHLSTPVR</sequence>
<dbReference type="PANTHER" id="PTHR30531">
    <property type="entry name" value="FLAGELLAR BIOSYNTHETIC PROTEIN FLHB"/>
    <property type="match status" value="1"/>
</dbReference>
<organism evidence="3 4">
    <name type="scientific">Neokomagataea tanensis</name>
    <dbReference type="NCBI Taxonomy" id="661191"/>
    <lineage>
        <taxon>Bacteria</taxon>
        <taxon>Pseudomonadati</taxon>
        <taxon>Pseudomonadota</taxon>
        <taxon>Alphaproteobacteria</taxon>
        <taxon>Acetobacterales</taxon>
        <taxon>Acetobacteraceae</taxon>
        <taxon>Neokomagataea</taxon>
    </lineage>
</organism>
<name>A0A4Y6V4U6_9PROT</name>
<keyword evidence="2" id="KW-1133">Transmembrane helix</keyword>
<dbReference type="InterPro" id="IPR006135">
    <property type="entry name" value="T3SS_substrate_exporter"/>
</dbReference>
<dbReference type="Pfam" id="PF01312">
    <property type="entry name" value="Bac_export_2"/>
    <property type="match status" value="1"/>
</dbReference>
<dbReference type="PRINTS" id="PR00950">
    <property type="entry name" value="TYPE3IMSPROT"/>
</dbReference>
<reference evidence="3 4" key="1">
    <citation type="submission" date="2018-09" db="EMBL/GenBank/DDBJ databases">
        <title>The complete genome sequence of Neokomagataea tanensis NBRC 106556(T).</title>
        <authorList>
            <person name="Chua K.-O."/>
            <person name="See-Too W.-S."/>
            <person name="Hong K.-W."/>
            <person name="Yin W.-F."/>
            <person name="Chan K.-G."/>
        </authorList>
    </citation>
    <scope>NUCLEOTIDE SEQUENCE [LARGE SCALE GENOMIC DNA]</scope>
    <source>
        <strain evidence="4">AH13 \ NBRC 106556</strain>
    </source>
</reference>
<dbReference type="Proteomes" id="UP000317214">
    <property type="component" value="Chromosome"/>
</dbReference>
<dbReference type="RefSeq" id="WP_141492933.1">
    <property type="nucleotide sequence ID" value="NZ_CP032485.1"/>
</dbReference>
<dbReference type="SUPFAM" id="SSF160544">
    <property type="entry name" value="EscU C-terminal domain-like"/>
    <property type="match status" value="1"/>
</dbReference>
<dbReference type="KEGG" id="ntn:D5366_07495"/>
<dbReference type="InterPro" id="IPR029025">
    <property type="entry name" value="T3SS_substrate_exporter_C"/>
</dbReference>
<keyword evidence="2" id="KW-0472">Membrane</keyword>
<dbReference type="GO" id="GO:0005886">
    <property type="term" value="C:plasma membrane"/>
    <property type="evidence" value="ECO:0007669"/>
    <property type="project" value="TreeGrafter"/>
</dbReference>
<accession>A0A4Y6V4U6</accession>